<feature type="transmembrane region" description="Helical" evidence="7">
    <location>
        <begin position="26"/>
        <end position="48"/>
    </location>
</feature>
<dbReference type="PANTHER" id="PTHR30193">
    <property type="entry name" value="ABC TRANSPORTER PERMEASE PROTEIN"/>
    <property type="match status" value="1"/>
</dbReference>
<sequence length="326" mass="35896">MHVPFSANTRRPSSRTMLKRELITNLWAYLYLGPMLLLVFTFTVYPIFASAFYSFYKWDGIGQLSQYVGWFNFQSVARDTFFWTSVVHTIIFTVSVVSIQLTLALILALILNNPRLKFSTFYRAVYFVPVVTSQAVIGIVIQLLLTTSGSQFSDFLTNLHITSTSIDWLGNPFWAFVILIIVGIWNYLGSNMINFMAALQSIPVELYEAAQLDGANARQRFLTITVPLLKTVGGVIAILAFLGALGTFDLIQVVTNGGPFYATEMVSTYIYHKAFGGFGAPGISGSPNIGLASAASFIFGVMILGLSAGQVVIARNAARIRKEING</sequence>
<dbReference type="CDD" id="cd06261">
    <property type="entry name" value="TM_PBP2"/>
    <property type="match status" value="1"/>
</dbReference>
<feature type="transmembrane region" description="Helical" evidence="7">
    <location>
        <begin position="124"/>
        <end position="145"/>
    </location>
</feature>
<evidence type="ECO:0000259" key="8">
    <source>
        <dbReference type="PROSITE" id="PS50928"/>
    </source>
</evidence>
<dbReference type="GO" id="GO:0005886">
    <property type="term" value="C:plasma membrane"/>
    <property type="evidence" value="ECO:0007669"/>
    <property type="project" value="UniProtKB-SubCell"/>
</dbReference>
<keyword evidence="6 7" id="KW-0472">Membrane</keyword>
<keyword evidence="4 7" id="KW-0812">Transmembrane</keyword>
<dbReference type="Proteomes" id="UP000287171">
    <property type="component" value="Unassembled WGS sequence"/>
</dbReference>
<dbReference type="GO" id="GO:0055085">
    <property type="term" value="P:transmembrane transport"/>
    <property type="evidence" value="ECO:0007669"/>
    <property type="project" value="InterPro"/>
</dbReference>
<gene>
    <name evidence="9" type="ORF">KDA_48310</name>
</gene>
<dbReference type="Gene3D" id="1.10.3720.10">
    <property type="entry name" value="MetI-like"/>
    <property type="match status" value="1"/>
</dbReference>
<feature type="transmembrane region" description="Helical" evidence="7">
    <location>
        <begin position="289"/>
        <end position="313"/>
    </location>
</feature>
<dbReference type="RefSeq" id="WP_126629626.1">
    <property type="nucleotide sequence ID" value="NZ_BIFT01000002.1"/>
</dbReference>
<evidence type="ECO:0000256" key="2">
    <source>
        <dbReference type="ARBA" id="ARBA00022448"/>
    </source>
</evidence>
<keyword evidence="10" id="KW-1185">Reference proteome</keyword>
<dbReference type="EMBL" id="BIFT01000002">
    <property type="protein sequence ID" value="GCE29347.1"/>
    <property type="molecule type" value="Genomic_DNA"/>
</dbReference>
<evidence type="ECO:0000256" key="3">
    <source>
        <dbReference type="ARBA" id="ARBA00022475"/>
    </source>
</evidence>
<dbReference type="AlphaFoldDB" id="A0A402BDK3"/>
<comment type="similarity">
    <text evidence="7">Belongs to the binding-protein-dependent transport system permease family.</text>
</comment>
<dbReference type="OrthoDB" id="5174895at2"/>
<evidence type="ECO:0000256" key="7">
    <source>
        <dbReference type="RuleBase" id="RU363032"/>
    </source>
</evidence>
<feature type="transmembrane region" description="Helical" evidence="7">
    <location>
        <begin position="165"/>
        <end position="188"/>
    </location>
</feature>
<organism evidence="9 10">
    <name type="scientific">Dictyobacter alpinus</name>
    <dbReference type="NCBI Taxonomy" id="2014873"/>
    <lineage>
        <taxon>Bacteria</taxon>
        <taxon>Bacillati</taxon>
        <taxon>Chloroflexota</taxon>
        <taxon>Ktedonobacteria</taxon>
        <taxon>Ktedonobacterales</taxon>
        <taxon>Dictyobacteraceae</taxon>
        <taxon>Dictyobacter</taxon>
    </lineage>
</organism>
<evidence type="ECO:0000256" key="5">
    <source>
        <dbReference type="ARBA" id="ARBA00022989"/>
    </source>
</evidence>
<comment type="subcellular location">
    <subcellularLocation>
        <location evidence="1 7">Cell membrane</location>
        <topology evidence="1 7">Multi-pass membrane protein</topology>
    </subcellularLocation>
</comment>
<reference evidence="10" key="1">
    <citation type="submission" date="2018-12" db="EMBL/GenBank/DDBJ databases">
        <title>Tengunoibacter tsumagoiensis gen. nov., sp. nov., Dictyobacter kobayashii sp. nov., D. alpinus sp. nov., and D. joshuensis sp. nov. and description of Dictyobacteraceae fam. nov. within the order Ktedonobacterales isolated from Tengu-no-mugimeshi.</title>
        <authorList>
            <person name="Wang C.M."/>
            <person name="Zheng Y."/>
            <person name="Sakai Y."/>
            <person name="Toyoda A."/>
            <person name="Minakuchi Y."/>
            <person name="Abe K."/>
            <person name="Yokota A."/>
            <person name="Yabe S."/>
        </authorList>
    </citation>
    <scope>NUCLEOTIDE SEQUENCE [LARGE SCALE GENOMIC DNA]</scope>
    <source>
        <strain evidence="10">Uno16</strain>
    </source>
</reference>
<evidence type="ECO:0000313" key="9">
    <source>
        <dbReference type="EMBL" id="GCE29347.1"/>
    </source>
</evidence>
<feature type="transmembrane region" description="Helical" evidence="7">
    <location>
        <begin position="90"/>
        <end position="112"/>
    </location>
</feature>
<dbReference type="InterPro" id="IPR035906">
    <property type="entry name" value="MetI-like_sf"/>
</dbReference>
<evidence type="ECO:0000256" key="1">
    <source>
        <dbReference type="ARBA" id="ARBA00004651"/>
    </source>
</evidence>
<keyword evidence="5 7" id="KW-1133">Transmembrane helix</keyword>
<evidence type="ECO:0000256" key="4">
    <source>
        <dbReference type="ARBA" id="ARBA00022692"/>
    </source>
</evidence>
<dbReference type="SUPFAM" id="SSF161098">
    <property type="entry name" value="MetI-like"/>
    <property type="match status" value="1"/>
</dbReference>
<name>A0A402BDK3_9CHLR</name>
<comment type="caution">
    <text evidence="9">The sequence shown here is derived from an EMBL/GenBank/DDBJ whole genome shotgun (WGS) entry which is preliminary data.</text>
</comment>
<dbReference type="InterPro" id="IPR000515">
    <property type="entry name" value="MetI-like"/>
</dbReference>
<evidence type="ECO:0000313" key="10">
    <source>
        <dbReference type="Proteomes" id="UP000287171"/>
    </source>
</evidence>
<accession>A0A402BDK3</accession>
<dbReference type="PANTHER" id="PTHR30193:SF37">
    <property type="entry name" value="INNER MEMBRANE ABC TRANSPORTER PERMEASE PROTEIN YCJO"/>
    <property type="match status" value="1"/>
</dbReference>
<keyword evidence="2 7" id="KW-0813">Transport</keyword>
<protein>
    <submittedName>
        <fullName evidence="9">Lactose ABC transporter permease</fullName>
    </submittedName>
</protein>
<proteinExistence type="inferred from homology"/>
<keyword evidence="3" id="KW-1003">Cell membrane</keyword>
<dbReference type="InterPro" id="IPR051393">
    <property type="entry name" value="ABC_transporter_permease"/>
</dbReference>
<dbReference type="Pfam" id="PF00528">
    <property type="entry name" value="BPD_transp_1"/>
    <property type="match status" value="1"/>
</dbReference>
<dbReference type="PROSITE" id="PS50928">
    <property type="entry name" value="ABC_TM1"/>
    <property type="match status" value="1"/>
</dbReference>
<evidence type="ECO:0000256" key="6">
    <source>
        <dbReference type="ARBA" id="ARBA00023136"/>
    </source>
</evidence>
<feature type="transmembrane region" description="Helical" evidence="7">
    <location>
        <begin position="228"/>
        <end position="251"/>
    </location>
</feature>
<feature type="domain" description="ABC transmembrane type-1" evidence="8">
    <location>
        <begin position="86"/>
        <end position="310"/>
    </location>
</feature>